<evidence type="ECO:0000256" key="1">
    <source>
        <dbReference type="SAM" id="MobiDB-lite"/>
    </source>
</evidence>
<reference evidence="2" key="1">
    <citation type="submission" date="2020-05" db="EMBL/GenBank/DDBJ databases">
        <title>WGS assembly of Panicum virgatum.</title>
        <authorList>
            <person name="Lovell J.T."/>
            <person name="Jenkins J."/>
            <person name="Shu S."/>
            <person name="Juenger T.E."/>
            <person name="Schmutz J."/>
        </authorList>
    </citation>
    <scope>NUCLEOTIDE SEQUENCE</scope>
    <source>
        <strain evidence="2">AP13</strain>
    </source>
</reference>
<comment type="caution">
    <text evidence="2">The sequence shown here is derived from an EMBL/GenBank/DDBJ whole genome shotgun (WGS) entry which is preliminary data.</text>
</comment>
<protein>
    <submittedName>
        <fullName evidence="2">Uncharacterized protein</fullName>
    </submittedName>
</protein>
<keyword evidence="3" id="KW-1185">Reference proteome</keyword>
<evidence type="ECO:0000313" key="2">
    <source>
        <dbReference type="EMBL" id="KAG2585071.1"/>
    </source>
</evidence>
<dbReference type="AlphaFoldDB" id="A0A8T0RGG6"/>
<accession>A0A8T0RGG6</accession>
<gene>
    <name evidence="2" type="ORF">PVAP13_6KG356506</name>
</gene>
<name>A0A8T0RGG6_PANVG</name>
<feature type="region of interest" description="Disordered" evidence="1">
    <location>
        <begin position="1"/>
        <end position="65"/>
    </location>
</feature>
<sequence>MGRGDERERKASPSKPVNRSRASASWLGGVARRTAAGRWSQQGAPARAPGSGGQRALGRSRGARPRELRAAGELWTGGEQRLRWRMGRALVRAPRDRRWCAAGGVVRWCGLQEPGDGVQLEGRVGWSGGGGAPRVGSPGKDKKIRGSSRIPNTFIYYILVWKIHVLEVLRVYEHNGYG</sequence>
<dbReference type="Proteomes" id="UP000823388">
    <property type="component" value="Chromosome 6K"/>
</dbReference>
<feature type="compositionally biased region" description="Basic and acidic residues" evidence="1">
    <location>
        <begin position="1"/>
        <end position="11"/>
    </location>
</feature>
<evidence type="ECO:0000313" key="3">
    <source>
        <dbReference type="Proteomes" id="UP000823388"/>
    </source>
</evidence>
<proteinExistence type="predicted"/>
<organism evidence="2 3">
    <name type="scientific">Panicum virgatum</name>
    <name type="common">Blackwell switchgrass</name>
    <dbReference type="NCBI Taxonomy" id="38727"/>
    <lineage>
        <taxon>Eukaryota</taxon>
        <taxon>Viridiplantae</taxon>
        <taxon>Streptophyta</taxon>
        <taxon>Embryophyta</taxon>
        <taxon>Tracheophyta</taxon>
        <taxon>Spermatophyta</taxon>
        <taxon>Magnoliopsida</taxon>
        <taxon>Liliopsida</taxon>
        <taxon>Poales</taxon>
        <taxon>Poaceae</taxon>
        <taxon>PACMAD clade</taxon>
        <taxon>Panicoideae</taxon>
        <taxon>Panicodae</taxon>
        <taxon>Paniceae</taxon>
        <taxon>Panicinae</taxon>
        <taxon>Panicum</taxon>
        <taxon>Panicum sect. Hiantes</taxon>
    </lineage>
</organism>
<dbReference type="EMBL" id="CM029047">
    <property type="protein sequence ID" value="KAG2585071.1"/>
    <property type="molecule type" value="Genomic_DNA"/>
</dbReference>